<evidence type="ECO:0000256" key="5">
    <source>
        <dbReference type="ARBA" id="ARBA00023136"/>
    </source>
</evidence>
<dbReference type="InterPro" id="IPR044770">
    <property type="entry name" value="MFS_spinster-like"/>
</dbReference>
<comment type="caution">
    <text evidence="9">The sequence shown here is derived from an EMBL/GenBank/DDBJ whole genome shotgun (WGS) entry which is preliminary data.</text>
</comment>
<feature type="transmembrane region" description="Helical" evidence="7">
    <location>
        <begin position="162"/>
        <end position="183"/>
    </location>
</feature>
<feature type="transmembrane region" description="Helical" evidence="7">
    <location>
        <begin position="406"/>
        <end position="430"/>
    </location>
</feature>
<feature type="transmembrane region" description="Helical" evidence="7">
    <location>
        <begin position="203"/>
        <end position="227"/>
    </location>
</feature>
<feature type="transmembrane region" description="Helical" evidence="7">
    <location>
        <begin position="436"/>
        <end position="456"/>
    </location>
</feature>
<feature type="transmembrane region" description="Helical" evidence="7">
    <location>
        <begin position="311"/>
        <end position="334"/>
    </location>
</feature>
<dbReference type="PANTHER" id="PTHR23505">
    <property type="entry name" value="SPINSTER"/>
    <property type="match status" value="1"/>
</dbReference>
<evidence type="ECO:0000313" key="10">
    <source>
        <dbReference type="Proteomes" id="UP000811255"/>
    </source>
</evidence>
<comment type="subcellular location">
    <subcellularLocation>
        <location evidence="1">Membrane</location>
        <topology evidence="1">Multi-pass membrane protein</topology>
    </subcellularLocation>
</comment>
<evidence type="ECO:0000256" key="6">
    <source>
        <dbReference type="SAM" id="MobiDB-lite"/>
    </source>
</evidence>
<name>A0ABS5W5Y2_9SPHN</name>
<dbReference type="PANTHER" id="PTHR23505:SF79">
    <property type="entry name" value="PROTEIN SPINSTER"/>
    <property type="match status" value="1"/>
</dbReference>
<feature type="transmembrane region" description="Helical" evidence="7">
    <location>
        <begin position="72"/>
        <end position="92"/>
    </location>
</feature>
<evidence type="ECO:0000313" key="9">
    <source>
        <dbReference type="EMBL" id="MBT2134896.1"/>
    </source>
</evidence>
<feature type="region of interest" description="Disordered" evidence="6">
    <location>
        <begin position="1"/>
        <end position="24"/>
    </location>
</feature>
<dbReference type="Gene3D" id="1.20.1250.20">
    <property type="entry name" value="MFS general substrate transporter like domains"/>
    <property type="match status" value="2"/>
</dbReference>
<protein>
    <submittedName>
        <fullName evidence="9">MFS transporter</fullName>
    </submittedName>
</protein>
<dbReference type="Pfam" id="PF07690">
    <property type="entry name" value="MFS_1"/>
    <property type="match status" value="1"/>
</dbReference>
<dbReference type="EMBL" id="JAHFVK010000002">
    <property type="protein sequence ID" value="MBT2134896.1"/>
    <property type="molecule type" value="Genomic_DNA"/>
</dbReference>
<evidence type="ECO:0000256" key="3">
    <source>
        <dbReference type="ARBA" id="ARBA00022692"/>
    </source>
</evidence>
<feature type="transmembrane region" description="Helical" evidence="7">
    <location>
        <begin position="36"/>
        <end position="60"/>
    </location>
</feature>
<dbReference type="RefSeq" id="WP_214536503.1">
    <property type="nucleotide sequence ID" value="NZ_JAHFVK010000002.1"/>
</dbReference>
<evidence type="ECO:0000259" key="8">
    <source>
        <dbReference type="PROSITE" id="PS50850"/>
    </source>
</evidence>
<accession>A0ABS5W5Y2</accession>
<dbReference type="PROSITE" id="PS50850">
    <property type="entry name" value="MFS"/>
    <property type="match status" value="1"/>
</dbReference>
<organism evidence="9 10">
    <name type="scientific">Croceibacterium selenioxidans</name>
    <dbReference type="NCBI Taxonomy" id="2838833"/>
    <lineage>
        <taxon>Bacteria</taxon>
        <taxon>Pseudomonadati</taxon>
        <taxon>Pseudomonadota</taxon>
        <taxon>Alphaproteobacteria</taxon>
        <taxon>Sphingomonadales</taxon>
        <taxon>Erythrobacteraceae</taxon>
        <taxon>Croceibacterium</taxon>
    </lineage>
</organism>
<evidence type="ECO:0000256" key="2">
    <source>
        <dbReference type="ARBA" id="ARBA00022448"/>
    </source>
</evidence>
<feature type="transmembrane region" description="Helical" evidence="7">
    <location>
        <begin position="368"/>
        <end position="386"/>
    </location>
</feature>
<evidence type="ECO:0000256" key="1">
    <source>
        <dbReference type="ARBA" id="ARBA00004141"/>
    </source>
</evidence>
<gene>
    <name evidence="9" type="ORF">KK137_11180</name>
</gene>
<reference evidence="9 10" key="1">
    <citation type="submission" date="2021-05" db="EMBL/GenBank/DDBJ databases">
        <title>Croceibacterium sp. LX-88 genome sequence.</title>
        <authorList>
            <person name="Luo X."/>
        </authorList>
    </citation>
    <scope>NUCLEOTIDE SEQUENCE [LARGE SCALE GENOMIC DNA]</scope>
    <source>
        <strain evidence="9 10">LX-88</strain>
    </source>
</reference>
<keyword evidence="10" id="KW-1185">Reference proteome</keyword>
<proteinExistence type="predicted"/>
<dbReference type="Proteomes" id="UP000811255">
    <property type="component" value="Unassembled WGS sequence"/>
</dbReference>
<dbReference type="InterPro" id="IPR020846">
    <property type="entry name" value="MFS_dom"/>
</dbReference>
<dbReference type="InterPro" id="IPR036259">
    <property type="entry name" value="MFS_trans_sf"/>
</dbReference>
<evidence type="ECO:0000256" key="7">
    <source>
        <dbReference type="SAM" id="Phobius"/>
    </source>
</evidence>
<dbReference type="SUPFAM" id="SSF103473">
    <property type="entry name" value="MFS general substrate transporter"/>
    <property type="match status" value="1"/>
</dbReference>
<keyword evidence="3 7" id="KW-0812">Transmembrane</keyword>
<keyword evidence="5 7" id="KW-0472">Membrane</keyword>
<evidence type="ECO:0000256" key="4">
    <source>
        <dbReference type="ARBA" id="ARBA00022989"/>
    </source>
</evidence>
<feature type="transmembrane region" description="Helical" evidence="7">
    <location>
        <begin position="341"/>
        <end position="362"/>
    </location>
</feature>
<feature type="domain" description="Major facilitator superfamily (MFS) profile" evidence="8">
    <location>
        <begin position="38"/>
        <end position="463"/>
    </location>
</feature>
<keyword evidence="4 7" id="KW-1133">Transmembrane helix</keyword>
<sequence>MAIAPTGPGPIGPDAVSVETGPTAATQPWPSEKAGFYALFAVVFATFITFLDQTTFGLLAEKMKISFGISDFTLGLLLGPVTVVAYVIVGIPLARLVDIFPRKFVLSAGIAALGTIMALGGLAQNLWQLVSTRLFVGASSSANGPGSYSILVDYFKPLRIPLVFALLQLGYILGSSLGNILGGRLIRWTDTLGETISFLGLEIFSWQLVLIMVGAPGLLAGLLWLTVREPPRRSPPAARQLVPPSAPAWRKFLAFMGLDAAIAIWQRKYVFLPLFVALAMSATESQGLPQFRAPFILRTYEGWDEARLGDLLGTLLLVSMLAGITAGGAFVTWLGKRYKDANIRATAIIFTCTTIVTIAMPLMPTGELAIICMALGLFFGLAGAPAQNAAIQRIAPNEMRGQVTALYLFMFTFFGAMGPAVIGFVSTFVVGDEQQIWKAILITAIIFLPTATVFMWRGIKPYREEVERLEALGL</sequence>
<keyword evidence="2" id="KW-0813">Transport</keyword>
<feature type="transmembrane region" description="Helical" evidence="7">
    <location>
        <begin position="104"/>
        <end position="123"/>
    </location>
</feature>
<dbReference type="InterPro" id="IPR011701">
    <property type="entry name" value="MFS"/>
</dbReference>